<protein>
    <submittedName>
        <fullName evidence="3">Membrane protein</fullName>
    </submittedName>
</protein>
<feature type="transmembrane region" description="Helical" evidence="1">
    <location>
        <begin position="215"/>
        <end position="231"/>
    </location>
</feature>
<keyword evidence="1" id="KW-0472">Membrane</keyword>
<evidence type="ECO:0000313" key="3">
    <source>
        <dbReference type="EMBL" id="MDQ0351740.1"/>
    </source>
</evidence>
<evidence type="ECO:0000313" key="4">
    <source>
        <dbReference type="Proteomes" id="UP001236723"/>
    </source>
</evidence>
<comment type="caution">
    <text evidence="3">The sequence shown here is derived from an EMBL/GenBank/DDBJ whole genome shotgun (WGS) entry which is preliminary data.</text>
</comment>
<keyword evidence="1" id="KW-0812">Transmembrane</keyword>
<feature type="transmembrane region" description="Helical" evidence="1">
    <location>
        <begin position="301"/>
        <end position="322"/>
    </location>
</feature>
<feature type="transmembrane region" description="Helical" evidence="1">
    <location>
        <begin position="94"/>
        <end position="113"/>
    </location>
</feature>
<keyword evidence="1" id="KW-1133">Transmembrane helix</keyword>
<dbReference type="Proteomes" id="UP001236723">
    <property type="component" value="Unassembled WGS sequence"/>
</dbReference>
<feature type="transmembrane region" description="Helical" evidence="1">
    <location>
        <begin position="270"/>
        <end position="289"/>
    </location>
</feature>
<organism evidence="3 4">
    <name type="scientific">Alkalibacillus filiformis</name>
    <dbReference type="NCBI Taxonomy" id="200990"/>
    <lineage>
        <taxon>Bacteria</taxon>
        <taxon>Bacillati</taxon>
        <taxon>Bacillota</taxon>
        <taxon>Bacilli</taxon>
        <taxon>Bacillales</taxon>
        <taxon>Bacillaceae</taxon>
        <taxon>Alkalibacillus</taxon>
    </lineage>
</organism>
<name>A0ABU0DTQ2_9BACI</name>
<gene>
    <name evidence="3" type="ORF">J2R98_001557</name>
</gene>
<dbReference type="Pfam" id="PF09925">
    <property type="entry name" value="DUF2157"/>
    <property type="match status" value="1"/>
</dbReference>
<keyword evidence="4" id="KW-1185">Reference proteome</keyword>
<evidence type="ECO:0000259" key="2">
    <source>
        <dbReference type="Pfam" id="PF09925"/>
    </source>
</evidence>
<feature type="transmembrane region" description="Helical" evidence="1">
    <location>
        <begin position="144"/>
        <end position="164"/>
    </location>
</feature>
<feature type="transmembrane region" description="Helical" evidence="1">
    <location>
        <begin position="119"/>
        <end position="139"/>
    </location>
</feature>
<accession>A0ABU0DTQ2</accession>
<reference evidence="3 4" key="1">
    <citation type="submission" date="2023-07" db="EMBL/GenBank/DDBJ databases">
        <title>Genomic Encyclopedia of Type Strains, Phase IV (KMG-IV): sequencing the most valuable type-strain genomes for metagenomic binning, comparative biology and taxonomic classification.</title>
        <authorList>
            <person name="Goeker M."/>
        </authorList>
    </citation>
    <scope>NUCLEOTIDE SEQUENCE [LARGE SCALE GENOMIC DNA]</scope>
    <source>
        <strain evidence="3 4">DSM 15448</strain>
    </source>
</reference>
<proteinExistence type="predicted"/>
<feature type="transmembrane region" description="Helical" evidence="1">
    <location>
        <begin position="39"/>
        <end position="60"/>
    </location>
</feature>
<feature type="transmembrane region" description="Helical" evidence="1">
    <location>
        <begin position="170"/>
        <end position="187"/>
    </location>
</feature>
<evidence type="ECO:0000256" key="1">
    <source>
        <dbReference type="SAM" id="Phobius"/>
    </source>
</evidence>
<feature type="transmembrane region" description="Helical" evidence="1">
    <location>
        <begin position="66"/>
        <end position="87"/>
    </location>
</feature>
<feature type="transmembrane region" description="Helical" evidence="1">
    <location>
        <begin position="342"/>
        <end position="360"/>
    </location>
</feature>
<dbReference type="EMBL" id="JAUSUP010000003">
    <property type="protein sequence ID" value="MDQ0351740.1"/>
    <property type="molecule type" value="Genomic_DNA"/>
</dbReference>
<dbReference type="RefSeq" id="WP_307067708.1">
    <property type="nucleotide sequence ID" value="NZ_JAUSUP010000003.1"/>
</dbReference>
<feature type="transmembrane region" description="Helical" evidence="1">
    <location>
        <begin position="367"/>
        <end position="386"/>
    </location>
</feature>
<feature type="domain" description="DUF2157" evidence="2">
    <location>
        <begin position="12"/>
        <end position="140"/>
    </location>
</feature>
<sequence>MKKGWIESESKKWVEEGIIDERQKEAIISRYERQSTPMLFFFLAAVLIGLACLSLIAANWTAIHHIWRVVLIMGAMLVFYIVGARAFMQNRQGIGVFAFLVALSIFGAGVFLLGDMYHFSMNSAFAFLVWGLAVLLIYLSQPQVYIWIFGLVVVFIGQLVSTIQLHDFDWLLMALFVIGYGTVGYFIKQQKLMWLFTSLLAVLLFAFSIEELTYYWYTIFALILYLFSYIIKTGVISKPLQGVSILSMFIIVVYQALFFNWSWQSVVNDVVYYLFLIPFLSLAVLMAVLNRERFGAIQLVLFLPVFIWPELTTLLAALVLFAFSIGKLIEGDQLKDGRKVKLGIVAFLISVSIVYVEVAWVALDRTLFFLTGGIILLIVGLLLNRYQQNQMKGSDEHDAT</sequence>
<feature type="transmembrane region" description="Helical" evidence="1">
    <location>
        <begin position="243"/>
        <end position="264"/>
    </location>
</feature>
<dbReference type="InterPro" id="IPR018677">
    <property type="entry name" value="DUF2157"/>
</dbReference>